<dbReference type="SUPFAM" id="SSF53098">
    <property type="entry name" value="Ribonuclease H-like"/>
    <property type="match status" value="1"/>
</dbReference>
<dbReference type="SUPFAM" id="SSF56219">
    <property type="entry name" value="DNase I-like"/>
    <property type="match status" value="1"/>
</dbReference>
<dbReference type="AlphaFoldDB" id="A0A2P2HWK0"/>
<dbReference type="CDD" id="cd09276">
    <property type="entry name" value="Rnase_HI_RT_non_LTR"/>
    <property type="match status" value="1"/>
</dbReference>
<dbReference type="PANTHER" id="PTHR36688">
    <property type="entry name" value="ENDO/EXONUCLEASE/PHOSPHATASE DOMAIN-CONTAINING PROTEIN"/>
    <property type="match status" value="1"/>
</dbReference>
<organism evidence="3">
    <name type="scientific">Hirondellea gigas</name>
    <dbReference type="NCBI Taxonomy" id="1518452"/>
    <lineage>
        <taxon>Eukaryota</taxon>
        <taxon>Metazoa</taxon>
        <taxon>Ecdysozoa</taxon>
        <taxon>Arthropoda</taxon>
        <taxon>Crustacea</taxon>
        <taxon>Multicrustacea</taxon>
        <taxon>Malacostraca</taxon>
        <taxon>Eumalacostraca</taxon>
        <taxon>Peracarida</taxon>
        <taxon>Amphipoda</taxon>
        <taxon>Amphilochidea</taxon>
        <taxon>Lysianassida</taxon>
        <taxon>Lysianassidira</taxon>
        <taxon>Lysianassoidea</taxon>
        <taxon>Lysianassidae</taxon>
        <taxon>Hirondellea</taxon>
    </lineage>
</organism>
<dbReference type="GO" id="GO:0004523">
    <property type="term" value="F:RNA-DNA hybrid ribonuclease activity"/>
    <property type="evidence" value="ECO:0007669"/>
    <property type="project" value="InterPro"/>
</dbReference>
<dbReference type="GO" id="GO:0042575">
    <property type="term" value="C:DNA polymerase complex"/>
    <property type="evidence" value="ECO:0007669"/>
    <property type="project" value="UniProtKB-ARBA"/>
</dbReference>
<dbReference type="Pfam" id="PF14529">
    <property type="entry name" value="Exo_endo_phos_2"/>
    <property type="match status" value="1"/>
</dbReference>
<evidence type="ECO:0000259" key="1">
    <source>
        <dbReference type="PROSITE" id="PS50878"/>
    </source>
</evidence>
<dbReference type="InterPro" id="IPR012337">
    <property type="entry name" value="RNaseH-like_sf"/>
</dbReference>
<dbReference type="InterPro" id="IPR043128">
    <property type="entry name" value="Rev_trsase/Diguanyl_cyclase"/>
</dbReference>
<dbReference type="Gene3D" id="3.30.70.270">
    <property type="match status" value="1"/>
</dbReference>
<dbReference type="InterPro" id="IPR036691">
    <property type="entry name" value="Endo/exonu/phosph_ase_sf"/>
</dbReference>
<proteinExistence type="evidence at transcript level"/>
<dbReference type="GO" id="GO:0071897">
    <property type="term" value="P:DNA biosynthetic process"/>
    <property type="evidence" value="ECO:0007669"/>
    <property type="project" value="UniProtKB-ARBA"/>
</dbReference>
<dbReference type="InterPro" id="IPR043502">
    <property type="entry name" value="DNA/RNA_pol_sf"/>
</dbReference>
<dbReference type="Gene3D" id="3.30.420.10">
    <property type="entry name" value="Ribonuclease H-like superfamily/Ribonuclease H"/>
    <property type="match status" value="1"/>
</dbReference>
<feature type="domain" description="Reverse transcriptase" evidence="1">
    <location>
        <begin position="492"/>
        <end position="741"/>
    </location>
</feature>
<sequence>MANSFINSHTLKRNKGRERQFEVYQFNCNGISRKLSEVKLFLYTNKPDVLCLCETWLKKNEPKFIGYNSTWVNRIGIAKGGLGILVREDIDYRAKHLNIFINGGLELQGIEIAYGTDTIDIINCYNPQNNISLEEFQYYFTQLTGTFIMVGDYNAHLPIWDKRGRSNVTGRNLDRAMENFNAGLLNDRDIPTYIDNRTGTSSCLDLGIVSQNLMIIGECERGEDLGSDHFPMKFTFGVKVNKSDLSVPKKWRVGNANWENFTQDLKKMIIEQIKPLDATTSSKLITDKILQAAKDNIKMTSGIKSYNFHTPWWDSECADAVAARKRAKGKLWRAPTLENLINYKKCEAKAKNVKLKKSRDSWIEFVDSMNSTTTTKETWNKIKSIGGLSTKKNIYALEGISIEDDQAKAELFVGHFGRIRVRNWARVEEVDMEINRLDGLTVYEGESIHTHEVMAAIKRLKNTAPGGDTIMNVFFKKCPETIIQEMVEVFNSSWSSGSVPEDWKKGIVCPIAKPGKDNTQVCGYRPITMLPCLGKLLERVLLKRLNYHLEKHELLHPTQMGFRGGKSTIDALHMITNEIRSALVVKEFCIVVYLDIEGAYDCVWHEGLVFKMKKIGFNDQILKWIRNYLCGRTMRVRIGNKLSREVQLDRGLPQGAAISPMLFNVMLHDLPETPGSVEVVTYADDITITARGKSIQETKATLQQYINELGDWLNKWRFKLNATKCTFQVFSRRKIHNGINIKIDNRNISKVVNQKVLGIILDSPSLNFTEHIKYLRDEGNKRLNILRAITTTKWGGKKKLLRRVYISLIRSKLEYGCTVYGKLSEKNLRVLQVLQNKALRCILGARMTSPILSLEVEAHLPPVEIRFETLLMKQYLKYRYASQDDYIVKKLGITESLFRRWIKESPLAGRVEEVSLQMSMRNIKRTTTPTVSSISPVTDMNSVVTSDLPIKTNGSASGQGSNGWWNEILRELYDGCVVIYTDGSRSEEGEVSAGMYVPELKLATGWKLNPQHTVLGAELFAISQAVTFANTNSNLKNRDVVVATDSRSALDIIRNTYRPSYKYIAYQIQEQLIMGRLGRIKLQWVKAHCGIKGNETADRVANMGHNNNKSTVSILCMEETWNQVYSKALKYWQEKWYDGVLTTGTGSFLRLYRDKLGYREWGDISRHMECTISRLRIGHVGLGKHLNRFNMRDSPLCQDCGEEDTVEHYLLSCGRYRDCRKLYFDELRDIGVGTNLGSILGEGNFTKRKLKRIIAALTKYIRSTDRMQDL</sequence>
<dbReference type="InterPro" id="IPR002156">
    <property type="entry name" value="RNaseH_domain"/>
</dbReference>
<dbReference type="PROSITE" id="PS50878">
    <property type="entry name" value="RT_POL"/>
    <property type="match status" value="1"/>
</dbReference>
<name>A0A2P2HWK0_9CRUS</name>
<dbReference type="Gene3D" id="3.60.10.10">
    <property type="entry name" value="Endonuclease/exonuclease/phosphatase"/>
    <property type="match status" value="1"/>
</dbReference>
<dbReference type="InterPro" id="IPR000477">
    <property type="entry name" value="RT_dom"/>
</dbReference>
<evidence type="ECO:0000259" key="2">
    <source>
        <dbReference type="PROSITE" id="PS50879"/>
    </source>
</evidence>
<feature type="domain" description="RNase H type-1" evidence="2">
    <location>
        <begin position="973"/>
        <end position="1106"/>
    </location>
</feature>
<dbReference type="EMBL" id="IACF01000396">
    <property type="protein sequence ID" value="LAB66173.1"/>
    <property type="molecule type" value="mRNA"/>
</dbReference>
<dbReference type="InterPro" id="IPR005135">
    <property type="entry name" value="Endo/exonuclease/phosphatase"/>
</dbReference>
<dbReference type="PROSITE" id="PS50879">
    <property type="entry name" value="RNASE_H_1"/>
    <property type="match status" value="1"/>
</dbReference>
<dbReference type="InterPro" id="IPR036397">
    <property type="entry name" value="RNaseH_sf"/>
</dbReference>
<evidence type="ECO:0000313" key="3">
    <source>
        <dbReference type="EMBL" id="LAB66173.1"/>
    </source>
</evidence>
<accession>A0A2P2HWK0</accession>
<reference evidence="3" key="1">
    <citation type="journal article" date="2018" name="Biosci. Biotechnol. Biochem.">
        <title>Polysaccharide hydrolase of the hadal zone amphipods Hirondellea gigas.</title>
        <authorList>
            <person name="Kobayashi H."/>
            <person name="Nagahama T."/>
            <person name="Arai W."/>
            <person name="Sasagawa Y."/>
            <person name="Umeda M."/>
            <person name="Hayashi T."/>
            <person name="Nikaido I."/>
            <person name="Watanabe H."/>
            <person name="Oguri K."/>
            <person name="Kitazato H."/>
            <person name="Fujioka K."/>
            <person name="Kido Y."/>
            <person name="Takami H."/>
        </authorList>
    </citation>
    <scope>NUCLEOTIDE SEQUENCE</scope>
    <source>
        <tissue evidence="3">Whole body</tissue>
    </source>
</reference>
<dbReference type="Pfam" id="PF00075">
    <property type="entry name" value="RNase_H"/>
    <property type="match status" value="1"/>
</dbReference>
<dbReference type="Pfam" id="PF00078">
    <property type="entry name" value="RVT_1"/>
    <property type="match status" value="1"/>
</dbReference>
<dbReference type="InterPro" id="IPR052560">
    <property type="entry name" value="RdDP_mobile_element"/>
</dbReference>
<dbReference type="PANTHER" id="PTHR36688:SF2">
    <property type="entry name" value="ENDONUCLEASE_EXONUCLEASE_PHOSPHATASE DOMAIN-CONTAINING PROTEIN"/>
    <property type="match status" value="1"/>
</dbReference>
<protein>
    <submittedName>
        <fullName evidence="3">Pol-like protein</fullName>
    </submittedName>
</protein>
<dbReference type="SUPFAM" id="SSF56672">
    <property type="entry name" value="DNA/RNA polymerases"/>
    <property type="match status" value="1"/>
</dbReference>
<dbReference type="GO" id="GO:0003676">
    <property type="term" value="F:nucleic acid binding"/>
    <property type="evidence" value="ECO:0007669"/>
    <property type="project" value="InterPro"/>
</dbReference>
<dbReference type="CDD" id="cd01650">
    <property type="entry name" value="RT_nLTR_like"/>
    <property type="match status" value="1"/>
</dbReference>